<protein>
    <submittedName>
        <fullName evidence="2">Uncharacterized protein</fullName>
    </submittedName>
</protein>
<evidence type="ECO:0000256" key="1">
    <source>
        <dbReference type="SAM" id="Phobius"/>
    </source>
</evidence>
<keyword evidence="3" id="KW-1185">Reference proteome</keyword>
<evidence type="ECO:0000313" key="3">
    <source>
        <dbReference type="Proteomes" id="UP000800035"/>
    </source>
</evidence>
<name>A0A6A5TJC6_9PLEO</name>
<keyword evidence="1" id="KW-0472">Membrane</keyword>
<dbReference type="Proteomes" id="UP000800035">
    <property type="component" value="Unassembled WGS sequence"/>
</dbReference>
<keyword evidence="1" id="KW-1133">Transmembrane helix</keyword>
<dbReference type="EMBL" id="ML977014">
    <property type="protein sequence ID" value="KAF1951809.1"/>
    <property type="molecule type" value="Genomic_DNA"/>
</dbReference>
<sequence length="116" mass="13841">MHCTMKDDLRTIYFWWIGSLLNIINTQEFKVSSTRRHFNTLFPFFSCAWAGIQCSRQHSAPLHRVDERPKQPKLLRGRHRLCVFYSVSVWAFYVGTSLFRKSIRHLFFTSQHCSAR</sequence>
<evidence type="ECO:0000313" key="2">
    <source>
        <dbReference type="EMBL" id="KAF1951809.1"/>
    </source>
</evidence>
<organism evidence="2 3">
    <name type="scientific">Byssothecium circinans</name>
    <dbReference type="NCBI Taxonomy" id="147558"/>
    <lineage>
        <taxon>Eukaryota</taxon>
        <taxon>Fungi</taxon>
        <taxon>Dikarya</taxon>
        <taxon>Ascomycota</taxon>
        <taxon>Pezizomycotina</taxon>
        <taxon>Dothideomycetes</taxon>
        <taxon>Pleosporomycetidae</taxon>
        <taxon>Pleosporales</taxon>
        <taxon>Massarineae</taxon>
        <taxon>Massarinaceae</taxon>
        <taxon>Byssothecium</taxon>
    </lineage>
</organism>
<dbReference type="AlphaFoldDB" id="A0A6A5TJC6"/>
<reference evidence="2" key="1">
    <citation type="journal article" date="2020" name="Stud. Mycol.">
        <title>101 Dothideomycetes genomes: a test case for predicting lifestyles and emergence of pathogens.</title>
        <authorList>
            <person name="Haridas S."/>
            <person name="Albert R."/>
            <person name="Binder M."/>
            <person name="Bloem J."/>
            <person name="Labutti K."/>
            <person name="Salamov A."/>
            <person name="Andreopoulos B."/>
            <person name="Baker S."/>
            <person name="Barry K."/>
            <person name="Bills G."/>
            <person name="Bluhm B."/>
            <person name="Cannon C."/>
            <person name="Castanera R."/>
            <person name="Culley D."/>
            <person name="Daum C."/>
            <person name="Ezra D."/>
            <person name="Gonzalez J."/>
            <person name="Henrissat B."/>
            <person name="Kuo A."/>
            <person name="Liang C."/>
            <person name="Lipzen A."/>
            <person name="Lutzoni F."/>
            <person name="Magnuson J."/>
            <person name="Mondo S."/>
            <person name="Nolan M."/>
            <person name="Ohm R."/>
            <person name="Pangilinan J."/>
            <person name="Park H.-J."/>
            <person name="Ramirez L."/>
            <person name="Alfaro M."/>
            <person name="Sun H."/>
            <person name="Tritt A."/>
            <person name="Yoshinaga Y."/>
            <person name="Zwiers L.-H."/>
            <person name="Turgeon B."/>
            <person name="Goodwin S."/>
            <person name="Spatafora J."/>
            <person name="Crous P."/>
            <person name="Grigoriev I."/>
        </authorList>
    </citation>
    <scope>NUCLEOTIDE SEQUENCE</scope>
    <source>
        <strain evidence="2">CBS 675.92</strain>
    </source>
</reference>
<gene>
    <name evidence="2" type="ORF">CC80DRAFT_186177</name>
</gene>
<accession>A0A6A5TJC6</accession>
<proteinExistence type="predicted"/>
<feature type="transmembrane region" description="Helical" evidence="1">
    <location>
        <begin position="81"/>
        <end position="99"/>
    </location>
</feature>
<keyword evidence="1" id="KW-0812">Transmembrane</keyword>